<evidence type="ECO:0000313" key="2">
    <source>
        <dbReference type="Proteomes" id="UP000005633"/>
    </source>
</evidence>
<sequence length="256" mass="29092">MDSNECIRPPGTYYDIIAHPVDRKRAIEVAIVQDHRFAFFYWLKWRNKQADQPNPPALISLDWHQDLVPPCDLECEWLSALDADDYKAVGYFCWDKLHVLNDGHILAAAYLNLIGDIHVVQKQRDECPEDFVDVDGRKHLVCCYDSVEQLTEAVSGLKYDSAILDIDLDYFTESPDSCGGGDQLQLVGQDEIQACLDPTSPFMSWIFPRMTGITIATEPEFCGGLMNSNQLFNVVCGTLFDPPLLSHRPGWRHQLK</sequence>
<dbReference type="eggNOG" id="ENOG502ZB9R">
    <property type="taxonomic scope" value="Bacteria"/>
</dbReference>
<accession>G8QNT1</accession>
<dbReference type="OrthoDB" id="1246420at2"/>
<organism evidence="1 2">
    <name type="scientific">Azospira oryzae (strain ATCC BAA-33 / DSM 13638 / PS)</name>
    <name type="common">Dechlorosoma suillum</name>
    <dbReference type="NCBI Taxonomy" id="640081"/>
    <lineage>
        <taxon>Bacteria</taxon>
        <taxon>Pseudomonadati</taxon>
        <taxon>Pseudomonadota</taxon>
        <taxon>Betaproteobacteria</taxon>
        <taxon>Rhodocyclales</taxon>
        <taxon>Rhodocyclaceae</taxon>
        <taxon>Azospira</taxon>
    </lineage>
</organism>
<protein>
    <submittedName>
        <fullName evidence="1">Uncharacterized protein</fullName>
    </submittedName>
</protein>
<dbReference type="EMBL" id="CP003153">
    <property type="protein sequence ID" value="AEV26975.1"/>
    <property type="molecule type" value="Genomic_DNA"/>
</dbReference>
<gene>
    <name evidence="1" type="ordered locus">Dsui_2625</name>
</gene>
<dbReference type="KEGG" id="dsu:Dsui_2625"/>
<name>G8QNT1_AZOOP</name>
<dbReference type="RefSeq" id="WP_014237656.1">
    <property type="nucleotide sequence ID" value="NC_016616.1"/>
</dbReference>
<evidence type="ECO:0000313" key="1">
    <source>
        <dbReference type="EMBL" id="AEV26975.1"/>
    </source>
</evidence>
<dbReference type="HOGENOM" id="CLU_072563_0_0_4"/>
<proteinExistence type="predicted"/>
<dbReference type="Proteomes" id="UP000005633">
    <property type="component" value="Chromosome"/>
</dbReference>
<reference evidence="1 2" key="1">
    <citation type="journal article" date="2012" name="J. Bacteriol.">
        <title>Complete genome sequence of the anaerobic perchlorate-reducing bacterium Azospira suillum strain PS.</title>
        <authorList>
            <person name="Byrne-Bailey K.G."/>
            <person name="Coates J.D."/>
        </authorList>
    </citation>
    <scope>NUCLEOTIDE SEQUENCE [LARGE SCALE GENOMIC DNA]</scope>
    <source>
        <strain evidence="2">ATCC BAA-33 / DSM 13638 / PS</strain>
    </source>
</reference>
<dbReference type="AlphaFoldDB" id="G8QNT1"/>